<dbReference type="KEGG" id="mph:MLP_41700"/>
<gene>
    <name evidence="1" type="ordered locus">MLP_41700</name>
</gene>
<sequence length="324" mass="34550">MQSAQGELSDARQQRIGTDAWVQEVTISWAYAGEKRVAQESVWLTFVTEPPTAADGVTTRLAGDADDPTGSSPTPLWLQQPVRLHRSGSVLVLTASAAADRWVAESWGAQQAVAQRVGSARRGRRSVLVVEVPQSRALFERTVGVSPGSYAAVAAAAWPMGPDTTRAPIHVVVNPEAAGRLTELGRKVLLTHEAVHVAVRSPGSPTPTWLVEGYADQIAYDAWPAGRLPALRSVERSVREHGAPTHWPSAEDFAPDAKDLDLAYDLAWTAAHSIAAADGADALSRFYAAVAAGKSVDEAAATIGTTESALRKRWRADLAQLADR</sequence>
<dbReference type="Proteomes" id="UP000007947">
    <property type="component" value="Chromosome"/>
</dbReference>
<dbReference type="HOGENOM" id="CLU_041774_1_0_11"/>
<dbReference type="OrthoDB" id="3722771at2"/>
<keyword evidence="2" id="KW-1185">Reference proteome</keyword>
<dbReference type="eggNOG" id="COG3975">
    <property type="taxonomic scope" value="Bacteria"/>
</dbReference>
<evidence type="ECO:0008006" key="3">
    <source>
        <dbReference type="Google" id="ProtNLM"/>
    </source>
</evidence>
<protein>
    <recommendedName>
        <fullName evidence="3">Peptidase MA-like domain-containing protein</fullName>
    </recommendedName>
</protein>
<evidence type="ECO:0000313" key="1">
    <source>
        <dbReference type="EMBL" id="BAK37184.1"/>
    </source>
</evidence>
<dbReference type="RefSeq" id="WP_013865021.1">
    <property type="nucleotide sequence ID" value="NC_015635.1"/>
</dbReference>
<organism evidence="1 2">
    <name type="scientific">Microlunatus phosphovorus (strain ATCC 700054 / DSM 10555 / JCM 9379 / NBRC 101784 / NCIMB 13414 / VKM Ac-1990 / NM-1)</name>
    <dbReference type="NCBI Taxonomy" id="1032480"/>
    <lineage>
        <taxon>Bacteria</taxon>
        <taxon>Bacillati</taxon>
        <taxon>Actinomycetota</taxon>
        <taxon>Actinomycetes</taxon>
        <taxon>Propionibacteriales</taxon>
        <taxon>Propionibacteriaceae</taxon>
        <taxon>Microlunatus</taxon>
    </lineage>
</organism>
<dbReference type="EMBL" id="AP012204">
    <property type="protein sequence ID" value="BAK37184.1"/>
    <property type="molecule type" value="Genomic_DNA"/>
</dbReference>
<reference evidence="1 2" key="1">
    <citation type="submission" date="2011-05" db="EMBL/GenBank/DDBJ databases">
        <title>Whole genome sequence of Microlunatus phosphovorus NM-1.</title>
        <authorList>
            <person name="Hosoyama A."/>
            <person name="Sasaki K."/>
            <person name="Harada T."/>
            <person name="Igarashi R."/>
            <person name="Kawakoshi A."/>
            <person name="Sasagawa M."/>
            <person name="Fukada J."/>
            <person name="Nakamura S."/>
            <person name="Katano Y."/>
            <person name="Hanada S."/>
            <person name="Kamagata Y."/>
            <person name="Nakamura N."/>
            <person name="Yamazaki S."/>
            <person name="Fujita N."/>
        </authorList>
    </citation>
    <scope>NUCLEOTIDE SEQUENCE [LARGE SCALE GENOMIC DNA]</scope>
    <source>
        <strain evidence="2">ATCC 700054 / DSM 10555 / JCM 9379 / NBRC 101784 / NCIMB 13414 / VKM Ac-1990 / NM-1</strain>
    </source>
</reference>
<name>F5XRX1_MICPN</name>
<accession>F5XRX1</accession>
<dbReference type="AlphaFoldDB" id="F5XRX1"/>
<evidence type="ECO:0000313" key="2">
    <source>
        <dbReference type="Proteomes" id="UP000007947"/>
    </source>
</evidence>
<dbReference type="STRING" id="1032480.MLP_41700"/>
<proteinExistence type="predicted"/>